<evidence type="ECO:0000313" key="2">
    <source>
        <dbReference type="Proteomes" id="UP000289555"/>
    </source>
</evidence>
<reference evidence="2" key="1">
    <citation type="journal article" date="2019" name="Microbiol. Resour. Announc.">
        <title>Complete Genome Sequence of Halomonas olivaria, a Moderately Halophilic Bacterium Isolated from Olive Processing Effluents, Obtained by Nanopore Sequencing.</title>
        <authorList>
            <person name="Nagata S."/>
            <person name="Ii K.M."/>
            <person name="Tsukimi T."/>
            <person name="Miura M.C."/>
            <person name="Galipon J."/>
            <person name="Arakawa K."/>
        </authorList>
    </citation>
    <scope>NUCLEOTIDE SEQUENCE [LARGE SCALE GENOMIC DNA]</scope>
    <source>
        <strain evidence="2">TYRC17</strain>
    </source>
</reference>
<proteinExistence type="predicted"/>
<name>A0ABM7GAX0_9GAMM</name>
<protein>
    <submittedName>
        <fullName evidence="1">Uncharacterized protein</fullName>
    </submittedName>
</protein>
<sequence>MRAATRSKWSTLSRFNESTVNKWWLIAILGTVVERAVDSASVTVNQAGAEGVSFR</sequence>
<gene>
    <name evidence="1" type="ORF">HORIV_00730</name>
</gene>
<dbReference type="EMBL" id="AP019416">
    <property type="protein sequence ID" value="BBI47652.1"/>
    <property type="molecule type" value="Genomic_DNA"/>
</dbReference>
<evidence type="ECO:0000313" key="1">
    <source>
        <dbReference type="EMBL" id="BBI47652.1"/>
    </source>
</evidence>
<organism evidence="1 2">
    <name type="scientific">Vreelandella olivaria</name>
    <dbReference type="NCBI Taxonomy" id="390919"/>
    <lineage>
        <taxon>Bacteria</taxon>
        <taxon>Pseudomonadati</taxon>
        <taxon>Pseudomonadota</taxon>
        <taxon>Gammaproteobacteria</taxon>
        <taxon>Oceanospirillales</taxon>
        <taxon>Halomonadaceae</taxon>
        <taxon>Vreelandella</taxon>
    </lineage>
</organism>
<dbReference type="Proteomes" id="UP000289555">
    <property type="component" value="Chromosome"/>
</dbReference>
<keyword evidence="2" id="KW-1185">Reference proteome</keyword>
<accession>A0ABM7GAX0</accession>